<dbReference type="RefSeq" id="XP_009780673.1">
    <property type="nucleotide sequence ID" value="XM_009782371.1"/>
</dbReference>
<dbReference type="OrthoDB" id="1303672at2759"/>
<accession>A0A1U7WQ18</accession>
<evidence type="ECO:0000313" key="2">
    <source>
        <dbReference type="RefSeq" id="XP_009780673.1"/>
    </source>
</evidence>
<sequence length="268" mass="31368">MARNGSDHRPLLMKNLNVNLRKLTKWSREVISDINEAVNNWEVKLQYFDDSDIEDNTKKSREEINRAHAEYIRWLSIQDSLLKQKSRIKWFEDGGKNSRYFHCTLREKKRKQQLNRIKNHKEKWIMGDKKISKAAVKHFNAQFNLPPPHLNPSILEYIPKCITDQDNEFLCRMPYDEEIKNVVLTLSADSTAGPDGYNGAFLHNCWDIIRKEDNWTLKGHLAGLVNTTRKSYNTQVPINRIRALQVGYQLSGRCWYAPFPPELLLGSV</sequence>
<gene>
    <name evidence="2" type="primary">LOC104229689</name>
</gene>
<name>A0A1U7WQ18_NICSY</name>
<reference evidence="1" key="1">
    <citation type="journal article" date="2013" name="Genome Biol.">
        <title>Reference genomes and transcriptomes of Nicotiana sylvestris and Nicotiana tomentosiformis.</title>
        <authorList>
            <person name="Sierro N."/>
            <person name="Battey J.N."/>
            <person name="Ouadi S."/>
            <person name="Bovet L."/>
            <person name="Goepfert S."/>
            <person name="Bakaher N."/>
            <person name="Peitsch M.C."/>
            <person name="Ivanov N.V."/>
        </authorList>
    </citation>
    <scope>NUCLEOTIDE SEQUENCE [LARGE SCALE GENOMIC DNA]</scope>
</reference>
<organism evidence="1 2">
    <name type="scientific">Nicotiana sylvestris</name>
    <name type="common">Wood tobacco</name>
    <name type="synonym">South American tobacco</name>
    <dbReference type="NCBI Taxonomy" id="4096"/>
    <lineage>
        <taxon>Eukaryota</taxon>
        <taxon>Viridiplantae</taxon>
        <taxon>Streptophyta</taxon>
        <taxon>Embryophyta</taxon>
        <taxon>Tracheophyta</taxon>
        <taxon>Spermatophyta</taxon>
        <taxon>Magnoliopsida</taxon>
        <taxon>eudicotyledons</taxon>
        <taxon>Gunneridae</taxon>
        <taxon>Pentapetalae</taxon>
        <taxon>asterids</taxon>
        <taxon>lamiids</taxon>
        <taxon>Solanales</taxon>
        <taxon>Solanaceae</taxon>
        <taxon>Nicotianoideae</taxon>
        <taxon>Nicotianeae</taxon>
        <taxon>Nicotiana</taxon>
    </lineage>
</organism>
<dbReference type="AlphaFoldDB" id="A0A1U7WQ18"/>
<keyword evidence="1" id="KW-1185">Reference proteome</keyword>
<reference evidence="2" key="2">
    <citation type="submission" date="2025-08" db="UniProtKB">
        <authorList>
            <consortium name="RefSeq"/>
        </authorList>
    </citation>
    <scope>IDENTIFICATION</scope>
    <source>
        <tissue evidence="2">Leaf</tissue>
    </source>
</reference>
<proteinExistence type="predicted"/>
<dbReference type="Proteomes" id="UP000189701">
    <property type="component" value="Unplaced"/>
</dbReference>
<dbReference type="eggNOG" id="KOG1075">
    <property type="taxonomic scope" value="Eukaryota"/>
</dbReference>
<protein>
    <submittedName>
        <fullName evidence="2">Uncharacterized protein LOC104229689</fullName>
    </submittedName>
</protein>
<evidence type="ECO:0000313" key="1">
    <source>
        <dbReference type="Proteomes" id="UP000189701"/>
    </source>
</evidence>